<dbReference type="AlphaFoldDB" id="A0A3B0Z103"/>
<dbReference type="SUPFAM" id="SSF81901">
    <property type="entry name" value="HCP-like"/>
    <property type="match status" value="1"/>
</dbReference>
<protein>
    <recommendedName>
        <fullName evidence="2">TETRATRICOPEPTIDE REPEAT FAMILY PROTEIN</fullName>
    </recommendedName>
</protein>
<sequence length="159" mass="17769">MGIYFKSTLLLLALIVSTQALATSKQATFERKLGLAQTGNVEAQYDVAYLYTKGRGVDEDEEEAFIWYNKSADQGLDTGQYKVGMAYLKAVGVDKDLELARVWLQKSAGQGYPPAQYQLGKLLASKHYKDYDGALAWLQKAQNSGYERAASEIRKLKRK</sequence>
<dbReference type="InterPro" id="IPR050767">
    <property type="entry name" value="Sel1_AlgK"/>
</dbReference>
<proteinExistence type="predicted"/>
<dbReference type="EMBL" id="UOFK01000063">
    <property type="protein sequence ID" value="VAW74954.1"/>
    <property type="molecule type" value="Genomic_DNA"/>
</dbReference>
<dbReference type="InterPro" id="IPR006597">
    <property type="entry name" value="Sel1-like"/>
</dbReference>
<organism evidence="1">
    <name type="scientific">hydrothermal vent metagenome</name>
    <dbReference type="NCBI Taxonomy" id="652676"/>
    <lineage>
        <taxon>unclassified sequences</taxon>
        <taxon>metagenomes</taxon>
        <taxon>ecological metagenomes</taxon>
    </lineage>
</organism>
<dbReference type="PANTHER" id="PTHR11102:SF160">
    <property type="entry name" value="ERAD-ASSOCIATED E3 UBIQUITIN-PROTEIN LIGASE COMPONENT HRD3"/>
    <property type="match status" value="1"/>
</dbReference>
<dbReference type="Pfam" id="PF08238">
    <property type="entry name" value="Sel1"/>
    <property type="match status" value="3"/>
</dbReference>
<dbReference type="PANTHER" id="PTHR11102">
    <property type="entry name" value="SEL-1-LIKE PROTEIN"/>
    <property type="match status" value="1"/>
</dbReference>
<accession>A0A3B0Z103</accession>
<gene>
    <name evidence="1" type="ORF">MNBD_GAMMA13-2076</name>
</gene>
<name>A0A3B0Z103_9ZZZZ</name>
<dbReference type="Gene3D" id="1.25.40.10">
    <property type="entry name" value="Tetratricopeptide repeat domain"/>
    <property type="match status" value="1"/>
</dbReference>
<dbReference type="SMART" id="SM00671">
    <property type="entry name" value="SEL1"/>
    <property type="match status" value="3"/>
</dbReference>
<evidence type="ECO:0000313" key="1">
    <source>
        <dbReference type="EMBL" id="VAW74954.1"/>
    </source>
</evidence>
<evidence type="ECO:0008006" key="2">
    <source>
        <dbReference type="Google" id="ProtNLM"/>
    </source>
</evidence>
<reference evidence="1" key="1">
    <citation type="submission" date="2018-06" db="EMBL/GenBank/DDBJ databases">
        <authorList>
            <person name="Zhirakovskaya E."/>
        </authorList>
    </citation>
    <scope>NUCLEOTIDE SEQUENCE</scope>
</reference>
<dbReference type="InterPro" id="IPR011990">
    <property type="entry name" value="TPR-like_helical_dom_sf"/>
</dbReference>